<dbReference type="EMBL" id="JAPCKI010000005">
    <property type="protein sequence ID" value="MDD2177959.1"/>
    <property type="molecule type" value="Genomic_DNA"/>
</dbReference>
<name>A0ABT5RW83_9BURK</name>
<dbReference type="RefSeq" id="WP_274110180.1">
    <property type="nucleotide sequence ID" value="NZ_JAPCKI010000005.1"/>
</dbReference>
<dbReference type="PROSITE" id="PS00041">
    <property type="entry name" value="HTH_ARAC_FAMILY_1"/>
    <property type="match status" value="1"/>
</dbReference>
<dbReference type="PROSITE" id="PS01124">
    <property type="entry name" value="HTH_ARAC_FAMILY_2"/>
    <property type="match status" value="1"/>
</dbReference>
<evidence type="ECO:0000256" key="3">
    <source>
        <dbReference type="ARBA" id="ARBA00023163"/>
    </source>
</evidence>
<dbReference type="SUPFAM" id="SSF46689">
    <property type="entry name" value="Homeodomain-like"/>
    <property type="match status" value="2"/>
</dbReference>
<evidence type="ECO:0000256" key="2">
    <source>
        <dbReference type="ARBA" id="ARBA00023125"/>
    </source>
</evidence>
<evidence type="ECO:0000313" key="6">
    <source>
        <dbReference type="Proteomes" id="UP001148932"/>
    </source>
</evidence>
<organism evidence="5 6">
    <name type="scientific">Acidovorax benzenivorans</name>
    <dbReference type="NCBI Taxonomy" id="2987520"/>
    <lineage>
        <taxon>Bacteria</taxon>
        <taxon>Pseudomonadati</taxon>
        <taxon>Pseudomonadota</taxon>
        <taxon>Betaproteobacteria</taxon>
        <taxon>Burkholderiales</taxon>
        <taxon>Comamonadaceae</taxon>
        <taxon>Acidovorax</taxon>
    </lineage>
</organism>
<reference evidence="5" key="1">
    <citation type="submission" date="2022-10" db="EMBL/GenBank/DDBJ databases">
        <title>Description of microaerobic benzene degrading bacteria.</title>
        <authorList>
            <person name="Bedics A."/>
            <person name="Tancsics A."/>
            <person name="Banerjee S."/>
        </authorList>
    </citation>
    <scope>NUCLEOTIDE SEQUENCE</scope>
    <source>
        <strain evidence="5">D2M1</strain>
    </source>
</reference>
<dbReference type="Gene3D" id="1.10.10.60">
    <property type="entry name" value="Homeodomain-like"/>
    <property type="match status" value="1"/>
</dbReference>
<dbReference type="InterPro" id="IPR050204">
    <property type="entry name" value="AraC_XylS_family_regulators"/>
</dbReference>
<comment type="caution">
    <text evidence="5">The sequence shown here is derived from an EMBL/GenBank/DDBJ whole genome shotgun (WGS) entry which is preliminary data.</text>
</comment>
<protein>
    <submittedName>
        <fullName evidence="5">AraC family transcriptional regulator</fullName>
    </submittedName>
</protein>
<dbReference type="Pfam" id="PF12833">
    <property type="entry name" value="HTH_18"/>
    <property type="match status" value="1"/>
</dbReference>
<gene>
    <name evidence="5" type="ORF">OIN59_10985</name>
</gene>
<dbReference type="PANTHER" id="PTHR46796">
    <property type="entry name" value="HTH-TYPE TRANSCRIPTIONAL ACTIVATOR RHAS-RELATED"/>
    <property type="match status" value="1"/>
</dbReference>
<evidence type="ECO:0000313" key="5">
    <source>
        <dbReference type="EMBL" id="MDD2177959.1"/>
    </source>
</evidence>
<sequence>MENSKILTKSSSPRKMDRLAAFLDYFKLSVLVLDPEQPVQGPSLWLYEPSQGGGRIALRMAPLSQLPANLRAIVAIEFENAANPLMAAIPDEISVALDDAPALRATTQAFLSEVESNRCGKLAALDRLAEVMVLMMLRQVIDAGDRQPGLFAALAHPNLHRALVSMHDHPAKAWTVERLAEAAAMSRTQFMTTFRRIVGTTPMGYLGAWRLTLACRQLKAGDSVKAVARRVGFSSAEGFSRAYSRAYGHSPKARRD</sequence>
<evidence type="ECO:0000256" key="1">
    <source>
        <dbReference type="ARBA" id="ARBA00023015"/>
    </source>
</evidence>
<dbReference type="InterPro" id="IPR018062">
    <property type="entry name" value="HTH_AraC-typ_CS"/>
</dbReference>
<dbReference type="Proteomes" id="UP001148932">
    <property type="component" value="Unassembled WGS sequence"/>
</dbReference>
<keyword evidence="1" id="KW-0805">Transcription regulation</keyword>
<keyword evidence="6" id="KW-1185">Reference proteome</keyword>
<dbReference type="SMART" id="SM00342">
    <property type="entry name" value="HTH_ARAC"/>
    <property type="match status" value="1"/>
</dbReference>
<dbReference type="PANTHER" id="PTHR46796:SF7">
    <property type="entry name" value="ARAC FAMILY TRANSCRIPTIONAL REGULATOR"/>
    <property type="match status" value="1"/>
</dbReference>
<keyword evidence="2" id="KW-0238">DNA-binding</keyword>
<feature type="domain" description="HTH araC/xylS-type" evidence="4">
    <location>
        <begin position="160"/>
        <end position="256"/>
    </location>
</feature>
<accession>A0ABT5RW83</accession>
<dbReference type="Pfam" id="PF12852">
    <property type="entry name" value="Cupin_6"/>
    <property type="match status" value="1"/>
</dbReference>
<dbReference type="InterPro" id="IPR009057">
    <property type="entry name" value="Homeodomain-like_sf"/>
</dbReference>
<evidence type="ECO:0000259" key="4">
    <source>
        <dbReference type="PROSITE" id="PS01124"/>
    </source>
</evidence>
<keyword evidence="3" id="KW-0804">Transcription</keyword>
<proteinExistence type="predicted"/>
<dbReference type="InterPro" id="IPR032783">
    <property type="entry name" value="AraC_lig"/>
</dbReference>
<dbReference type="InterPro" id="IPR018060">
    <property type="entry name" value="HTH_AraC"/>
</dbReference>